<evidence type="ECO:0000256" key="6">
    <source>
        <dbReference type="ARBA" id="ARBA00023040"/>
    </source>
</evidence>
<dbReference type="SMART" id="SM01381">
    <property type="entry name" value="7TM_GPCR_Srsx"/>
    <property type="match status" value="1"/>
</dbReference>
<dbReference type="GO" id="GO:0006954">
    <property type="term" value="P:inflammatory response"/>
    <property type="evidence" value="ECO:0007669"/>
    <property type="project" value="TreeGrafter"/>
</dbReference>
<keyword evidence="5 13" id="KW-1133">Transmembrane helix</keyword>
<dbReference type="PRINTS" id="PR00237">
    <property type="entry name" value="GPCRRHODOPSN"/>
</dbReference>
<dbReference type="GO" id="GO:0004875">
    <property type="term" value="F:complement receptor activity"/>
    <property type="evidence" value="ECO:0007669"/>
    <property type="project" value="TreeGrafter"/>
</dbReference>
<dbReference type="PANTHER" id="PTHR24225:SF72">
    <property type="entry name" value="G-PROTEIN COUPLED RECEPTORS FAMILY 1 PROFILE DOMAIN-CONTAINING PROTEIN-RELATED"/>
    <property type="match status" value="1"/>
</dbReference>
<feature type="domain" description="G-protein coupled receptors family 1 profile" evidence="14">
    <location>
        <begin position="39"/>
        <end position="267"/>
    </location>
</feature>
<keyword evidence="9" id="KW-0325">Glycoprotein</keyword>
<feature type="transmembrane region" description="Helical" evidence="13">
    <location>
        <begin position="136"/>
        <end position="156"/>
    </location>
</feature>
<comment type="similarity">
    <text evidence="12">Belongs to the G-protein coupled receptor 1 family.</text>
</comment>
<evidence type="ECO:0000256" key="7">
    <source>
        <dbReference type="ARBA" id="ARBA00023136"/>
    </source>
</evidence>
<evidence type="ECO:0000313" key="15">
    <source>
        <dbReference type="Ensembl" id="ENSECRP00000022574.1"/>
    </source>
</evidence>
<evidence type="ECO:0000256" key="13">
    <source>
        <dbReference type="SAM" id="Phobius"/>
    </source>
</evidence>
<dbReference type="InterPro" id="IPR017452">
    <property type="entry name" value="GPCR_Rhodpsn_7TM"/>
</dbReference>
<keyword evidence="2" id="KW-1003">Cell membrane</keyword>
<keyword evidence="8 12" id="KW-0675">Receptor</keyword>
<dbReference type="Pfam" id="PF00001">
    <property type="entry name" value="7tm_1"/>
    <property type="match status" value="2"/>
</dbReference>
<evidence type="ECO:0000256" key="12">
    <source>
        <dbReference type="RuleBase" id="RU000688"/>
    </source>
</evidence>
<feature type="transmembrane region" description="Helical" evidence="13">
    <location>
        <begin position="27"/>
        <end position="48"/>
    </location>
</feature>
<dbReference type="PANTHER" id="PTHR24225">
    <property type="entry name" value="CHEMOTACTIC RECEPTOR"/>
    <property type="match status" value="1"/>
</dbReference>
<dbReference type="Ensembl" id="ENSECRT00000023055.1">
    <property type="protein sequence ID" value="ENSECRP00000022574.1"/>
    <property type="gene ID" value="ENSECRG00000015215.1"/>
</dbReference>
<evidence type="ECO:0000256" key="9">
    <source>
        <dbReference type="ARBA" id="ARBA00023180"/>
    </source>
</evidence>
<name>A0A8C4SWE7_ERPCA</name>
<evidence type="ECO:0000256" key="5">
    <source>
        <dbReference type="ARBA" id="ARBA00022989"/>
    </source>
</evidence>
<dbReference type="GO" id="GO:0005886">
    <property type="term" value="C:plasma membrane"/>
    <property type="evidence" value="ECO:0007669"/>
    <property type="project" value="UniProtKB-SubCell"/>
</dbReference>
<proteinExistence type="inferred from homology"/>
<evidence type="ECO:0000256" key="10">
    <source>
        <dbReference type="ARBA" id="ARBA00023224"/>
    </source>
</evidence>
<dbReference type="InterPro" id="IPR000826">
    <property type="entry name" value="Formyl_rcpt-rel"/>
</dbReference>
<feature type="transmembrane region" description="Helical" evidence="13">
    <location>
        <begin position="162"/>
        <end position="184"/>
    </location>
</feature>
<dbReference type="PROSITE" id="PS50262">
    <property type="entry name" value="G_PROTEIN_RECEP_F1_2"/>
    <property type="match status" value="1"/>
</dbReference>
<evidence type="ECO:0000256" key="4">
    <source>
        <dbReference type="ARBA" id="ARBA00022692"/>
    </source>
</evidence>
<evidence type="ECO:0000256" key="3">
    <source>
        <dbReference type="ARBA" id="ARBA00022553"/>
    </source>
</evidence>
<feature type="transmembrane region" description="Helical" evidence="13">
    <location>
        <begin position="60"/>
        <end position="83"/>
    </location>
</feature>
<dbReference type="SUPFAM" id="SSF81321">
    <property type="entry name" value="Family A G protein-coupled receptor-like"/>
    <property type="match status" value="1"/>
</dbReference>
<keyword evidence="6 12" id="KW-0297">G-protein coupled receptor</keyword>
<dbReference type="GeneTree" id="ENSGT00950000182966"/>
<keyword evidence="16" id="KW-1185">Reference proteome</keyword>
<dbReference type="InterPro" id="IPR000276">
    <property type="entry name" value="GPCR_Rhodpsn"/>
</dbReference>
<sequence length="376" mass="42929">ILKMNVSENASSDEYDFWHIEKTVPCVILGLSFLIGVPGNLLVIYIILRHVKQRSHTVVLILNLAFSDLMALITLPVWIYAFADSWVFGEVFCKFLIYIVYSNMYASIFLITAMSIERFVAVMYPFALQNWKRKDALLKVVPVIWIFAFLFAIPIIPEIVCLVVETLVGFIIPFSILSICYACVGKRIQQMSFKTKQRSTTLIACVVIAFAVCWIPNHVFNLITVSSIMMKNSSTETSEALKSIEEKGVFISGALAFISSCVNPILYVFIARRFRKTLRETGLRKLFTQISISTTNEATKEMSFISRKASSTQNHTSFSNEYCKYAIDSETGKLSELIHEENYNYISLIIVFSVVFKNNFMLSLFQIPLHFIILFR</sequence>
<keyword evidence="10 12" id="KW-0807">Transducer</keyword>
<comment type="subcellular location">
    <subcellularLocation>
        <location evidence="1">Cell membrane</location>
        <topology evidence="1">Multi-pass membrane protein</topology>
    </subcellularLocation>
</comment>
<reference evidence="15" key="1">
    <citation type="submission" date="2021-06" db="EMBL/GenBank/DDBJ databases">
        <authorList>
            <consortium name="Wellcome Sanger Institute Data Sharing"/>
        </authorList>
    </citation>
    <scope>NUCLEOTIDE SEQUENCE [LARGE SCALE GENOMIC DNA]</scope>
</reference>
<evidence type="ECO:0000256" key="1">
    <source>
        <dbReference type="ARBA" id="ARBA00004651"/>
    </source>
</evidence>
<evidence type="ECO:0000313" key="16">
    <source>
        <dbReference type="Proteomes" id="UP000694620"/>
    </source>
</evidence>
<dbReference type="Proteomes" id="UP000694620">
    <property type="component" value="Chromosome 9"/>
</dbReference>
<dbReference type="GO" id="GO:0007200">
    <property type="term" value="P:phospholipase C-activating G protein-coupled receptor signaling pathway"/>
    <property type="evidence" value="ECO:0007669"/>
    <property type="project" value="TreeGrafter"/>
</dbReference>
<feature type="transmembrane region" description="Helical" evidence="13">
    <location>
        <begin position="249"/>
        <end position="270"/>
    </location>
</feature>
<organism evidence="15 16">
    <name type="scientific">Erpetoichthys calabaricus</name>
    <name type="common">Rope fish</name>
    <name type="synonym">Calamoichthys calabaricus</name>
    <dbReference type="NCBI Taxonomy" id="27687"/>
    <lineage>
        <taxon>Eukaryota</taxon>
        <taxon>Metazoa</taxon>
        <taxon>Chordata</taxon>
        <taxon>Craniata</taxon>
        <taxon>Vertebrata</taxon>
        <taxon>Euteleostomi</taxon>
        <taxon>Actinopterygii</taxon>
        <taxon>Polypteriformes</taxon>
        <taxon>Polypteridae</taxon>
        <taxon>Erpetoichthys</taxon>
    </lineage>
</organism>
<dbReference type="GO" id="GO:0007204">
    <property type="term" value="P:positive regulation of cytosolic calcium ion concentration"/>
    <property type="evidence" value="ECO:0007669"/>
    <property type="project" value="TreeGrafter"/>
</dbReference>
<feature type="transmembrane region" description="Helical" evidence="13">
    <location>
        <begin position="95"/>
        <end position="116"/>
    </location>
</feature>
<protein>
    <submittedName>
        <fullName evidence="15">Si:dkey-148a17.5</fullName>
    </submittedName>
</protein>
<reference evidence="15" key="2">
    <citation type="submission" date="2025-08" db="UniProtKB">
        <authorList>
            <consortium name="Ensembl"/>
        </authorList>
    </citation>
    <scope>IDENTIFICATION</scope>
</reference>
<feature type="transmembrane region" description="Helical" evidence="13">
    <location>
        <begin position="343"/>
        <end position="367"/>
    </location>
</feature>
<evidence type="ECO:0000256" key="11">
    <source>
        <dbReference type="ARBA" id="ARBA00025736"/>
    </source>
</evidence>
<keyword evidence="4 12" id="KW-0812">Transmembrane</keyword>
<feature type="transmembrane region" description="Helical" evidence="13">
    <location>
        <begin position="205"/>
        <end position="229"/>
    </location>
</feature>
<evidence type="ECO:0000256" key="2">
    <source>
        <dbReference type="ARBA" id="ARBA00022475"/>
    </source>
</evidence>
<keyword evidence="7 13" id="KW-0472">Membrane</keyword>
<reference evidence="15" key="3">
    <citation type="submission" date="2025-09" db="UniProtKB">
        <authorList>
            <consortium name="Ensembl"/>
        </authorList>
    </citation>
    <scope>IDENTIFICATION</scope>
</reference>
<dbReference type="GO" id="GO:0004953">
    <property type="term" value="F:icosanoid receptor activity"/>
    <property type="evidence" value="ECO:0007669"/>
    <property type="project" value="UniProtKB-ARBA"/>
</dbReference>
<evidence type="ECO:0000256" key="8">
    <source>
        <dbReference type="ARBA" id="ARBA00023170"/>
    </source>
</evidence>
<evidence type="ECO:0000259" key="14">
    <source>
        <dbReference type="PROSITE" id="PS50262"/>
    </source>
</evidence>
<dbReference type="Gene3D" id="1.20.1070.10">
    <property type="entry name" value="Rhodopsin 7-helix transmembrane proteins"/>
    <property type="match status" value="2"/>
</dbReference>
<keyword evidence="3" id="KW-0597">Phosphoprotein</keyword>
<dbReference type="AlphaFoldDB" id="A0A8C4SWE7"/>
<dbReference type="PROSITE" id="PS00237">
    <property type="entry name" value="G_PROTEIN_RECEP_F1_1"/>
    <property type="match status" value="1"/>
</dbReference>
<accession>A0A8C4SWE7</accession>
<comment type="similarity">
    <text evidence="11">Belongs to the chemokine-like receptor (CMKLR) family.</text>
</comment>